<evidence type="ECO:0000259" key="10">
    <source>
        <dbReference type="Pfam" id="PF02705"/>
    </source>
</evidence>
<dbReference type="GO" id="GO:0016020">
    <property type="term" value="C:membrane"/>
    <property type="evidence" value="ECO:0007669"/>
    <property type="project" value="UniProtKB-SubCell"/>
</dbReference>
<evidence type="ECO:0000256" key="8">
    <source>
        <dbReference type="ARBA" id="ARBA00023136"/>
    </source>
</evidence>
<feature type="transmembrane region" description="Helical" evidence="9">
    <location>
        <begin position="168"/>
        <end position="191"/>
    </location>
</feature>
<dbReference type="PANTHER" id="PTHR30540:SF83">
    <property type="entry name" value="K+ POTASSIUM TRANSPORTER"/>
    <property type="match status" value="1"/>
</dbReference>
<keyword evidence="4 9" id="KW-0812">Transmembrane</keyword>
<sequence>MQSNHLKKVTAAGVLVTLGIIFGDIGTSPLYVFKSIVGERQITEQLVYGGISCVFWTLTLQTTFKYIILTLQADNKGEGGIFSLYALVWRYRHWLYFPAILGAATLLADGIITPPISVASAIEGLNGVHSLENIIVPGNNLTVGIVIGIITLLFFFQQFGTKIVGSSFGPIMFIWFSMIMILGIIQITHYTPILAAFNPKYAIDLLTKYPNGFWLLGAVFLCTTGAEALYSDLGHCGKKNIQVSWIFVKTALVANYFGQAAWLLRSGKTTLGDLNPFYELMPHWFLIAGIVIATAATIIASQALISGSFTLISEAVSLNFWPRITIKYPTDVRGQIYIPSINFILWIGCIGMMLYFRDSGKMEAAYGFSIVVAMLMTTSLMYYYMKFVKKWSMVLIVLILMVFLTVELSFFITNVAKIKQRWMFLVFEFSLVFVMYVWYRARKITNRFLQFENLSDDIAALKKLSEATLIPKYATHLVYLTKANNKKSIEKRIIESILYKRPKRADVYWFVHIDRVDDPYTMEYSIETIEPNKIMRIDFKLGFRIQPKINLYFKKVLKEVLEKKELVVEYNDELAKKYHLDTNSDIKYVIVQRILSVENEFSVKEGFILNSYFTINKWALTDKKAFGLDENNTEIELNPLVVAPPHELHLTRFAHA</sequence>
<feature type="transmembrane region" description="Helical" evidence="9">
    <location>
        <begin position="12"/>
        <end position="33"/>
    </location>
</feature>
<feature type="transmembrane region" description="Helical" evidence="9">
    <location>
        <begin position="284"/>
        <end position="305"/>
    </location>
</feature>
<feature type="transmembrane region" description="Helical" evidence="9">
    <location>
        <begin position="336"/>
        <end position="356"/>
    </location>
</feature>
<keyword evidence="3" id="KW-0633">Potassium transport</keyword>
<keyword evidence="5" id="KW-0630">Potassium</keyword>
<reference evidence="12" key="1">
    <citation type="submission" date="2016-10" db="EMBL/GenBank/DDBJ databases">
        <title>Sequence of Gallionella enrichment culture.</title>
        <authorList>
            <person name="Poehlein A."/>
            <person name="Muehling M."/>
            <person name="Daniel R."/>
        </authorList>
    </citation>
    <scope>NUCLEOTIDE SEQUENCE</scope>
</reference>
<keyword evidence="7" id="KW-0406">Ion transport</keyword>
<feature type="transmembrane region" description="Helical" evidence="9">
    <location>
        <begin position="134"/>
        <end position="156"/>
    </location>
</feature>
<evidence type="ECO:0000256" key="3">
    <source>
        <dbReference type="ARBA" id="ARBA00022538"/>
    </source>
</evidence>
<evidence type="ECO:0000256" key="9">
    <source>
        <dbReference type="SAM" id="Phobius"/>
    </source>
</evidence>
<keyword evidence="8 9" id="KW-0472">Membrane</keyword>
<evidence type="ECO:0000313" key="12">
    <source>
        <dbReference type="EMBL" id="OIR12077.1"/>
    </source>
</evidence>
<dbReference type="InterPro" id="IPR053951">
    <property type="entry name" value="K_trans_N"/>
</dbReference>
<feature type="transmembrane region" description="Helical" evidence="9">
    <location>
        <begin position="94"/>
        <end position="114"/>
    </location>
</feature>
<protein>
    <submittedName>
        <fullName evidence="12">Low affinity potassium transport system protein kup</fullName>
    </submittedName>
</protein>
<feature type="transmembrane region" description="Helical" evidence="9">
    <location>
        <begin position="391"/>
        <end position="416"/>
    </location>
</feature>
<name>A0A1J5T6Y7_9ZZZZ</name>
<dbReference type="InterPro" id="IPR053952">
    <property type="entry name" value="K_trans_C"/>
</dbReference>
<evidence type="ECO:0000256" key="6">
    <source>
        <dbReference type="ARBA" id="ARBA00022989"/>
    </source>
</evidence>
<evidence type="ECO:0000259" key="11">
    <source>
        <dbReference type="Pfam" id="PF22776"/>
    </source>
</evidence>
<dbReference type="Pfam" id="PF22776">
    <property type="entry name" value="K_trans_C"/>
    <property type="match status" value="1"/>
</dbReference>
<feature type="transmembrane region" description="Helical" evidence="9">
    <location>
        <begin position="211"/>
        <end position="231"/>
    </location>
</feature>
<gene>
    <name evidence="12" type="primary">kup_5</name>
    <name evidence="12" type="ORF">GALL_63280</name>
</gene>
<evidence type="ECO:0000256" key="5">
    <source>
        <dbReference type="ARBA" id="ARBA00022958"/>
    </source>
</evidence>
<dbReference type="EMBL" id="MLJW01000018">
    <property type="protein sequence ID" value="OIR12077.1"/>
    <property type="molecule type" value="Genomic_DNA"/>
</dbReference>
<evidence type="ECO:0000256" key="7">
    <source>
        <dbReference type="ARBA" id="ARBA00023065"/>
    </source>
</evidence>
<dbReference type="GO" id="GO:0015079">
    <property type="term" value="F:potassium ion transmembrane transporter activity"/>
    <property type="evidence" value="ECO:0007669"/>
    <property type="project" value="InterPro"/>
</dbReference>
<dbReference type="PANTHER" id="PTHR30540">
    <property type="entry name" value="OSMOTIC STRESS POTASSIUM TRANSPORTER"/>
    <property type="match status" value="1"/>
</dbReference>
<feature type="transmembrane region" description="Helical" evidence="9">
    <location>
        <begin position="45"/>
        <end position="68"/>
    </location>
</feature>
<proteinExistence type="predicted"/>
<organism evidence="12">
    <name type="scientific">mine drainage metagenome</name>
    <dbReference type="NCBI Taxonomy" id="410659"/>
    <lineage>
        <taxon>unclassified sequences</taxon>
        <taxon>metagenomes</taxon>
        <taxon>ecological metagenomes</taxon>
    </lineage>
</organism>
<keyword evidence="6 9" id="KW-1133">Transmembrane helix</keyword>
<dbReference type="AlphaFoldDB" id="A0A1J5T6Y7"/>
<dbReference type="Pfam" id="PF02705">
    <property type="entry name" value="K_trans"/>
    <property type="match status" value="1"/>
</dbReference>
<feature type="domain" description="K+ potassium transporter C-terminal" evidence="11">
    <location>
        <begin position="475"/>
        <end position="632"/>
    </location>
</feature>
<comment type="subcellular location">
    <subcellularLocation>
        <location evidence="1">Membrane</location>
        <topology evidence="1">Multi-pass membrane protein</topology>
    </subcellularLocation>
</comment>
<feature type="transmembrane region" description="Helical" evidence="9">
    <location>
        <begin position="422"/>
        <end position="439"/>
    </location>
</feature>
<comment type="caution">
    <text evidence="12">The sequence shown here is derived from an EMBL/GenBank/DDBJ whole genome shotgun (WGS) entry which is preliminary data.</text>
</comment>
<dbReference type="InterPro" id="IPR003855">
    <property type="entry name" value="K+_transporter"/>
</dbReference>
<evidence type="ECO:0000256" key="2">
    <source>
        <dbReference type="ARBA" id="ARBA00022448"/>
    </source>
</evidence>
<keyword evidence="2" id="KW-0813">Transport</keyword>
<feature type="transmembrane region" description="Helical" evidence="9">
    <location>
        <begin position="243"/>
        <end position="264"/>
    </location>
</feature>
<feature type="transmembrane region" description="Helical" evidence="9">
    <location>
        <begin position="362"/>
        <end position="384"/>
    </location>
</feature>
<evidence type="ECO:0000256" key="1">
    <source>
        <dbReference type="ARBA" id="ARBA00004141"/>
    </source>
</evidence>
<accession>A0A1J5T6Y7</accession>
<feature type="domain" description="K+ potassium transporter integral membrane" evidence="10">
    <location>
        <begin position="15"/>
        <end position="454"/>
    </location>
</feature>
<evidence type="ECO:0000256" key="4">
    <source>
        <dbReference type="ARBA" id="ARBA00022692"/>
    </source>
</evidence>